<accession>A0A8H7CQ53</accession>
<proteinExistence type="predicted"/>
<evidence type="ECO:0000313" key="2">
    <source>
        <dbReference type="Proteomes" id="UP000620124"/>
    </source>
</evidence>
<sequence length="352" mass="38527">MPALAALTESEPAAVYMQRVQKSSRRAIASSTAAHRLRGRVLSKDQAGGTSADVPSASPASFATDFCATYLNTVAAPLSTRVRGLVGADMSKEQAGRASADVPSASLVPVDIGRDAAESAATDLGDAPYVEFIGTLEENPVGQRDKRGIFSMPNLLCQSSYLPTSTVVPFAPVTTLKLHHWGRRLPIPPLDALPLRPHPPQPVARRGTKRMLDTDVVQLSPPSRMDKYMSQDGELLVPSGRWSPQEERGTIFVDRTGAIFMYRSFQSQLLASRADEIEHAHNVLAGNDLDCPDLAASNRNNPRGPHLPIIIGHHRQSAVRHQPKLDLCEHQLDLQPWLEEYDDEKQPRFELN</sequence>
<gene>
    <name evidence="1" type="ORF">MVEN_01707500</name>
</gene>
<organism evidence="1 2">
    <name type="scientific">Mycena venus</name>
    <dbReference type="NCBI Taxonomy" id="2733690"/>
    <lineage>
        <taxon>Eukaryota</taxon>
        <taxon>Fungi</taxon>
        <taxon>Dikarya</taxon>
        <taxon>Basidiomycota</taxon>
        <taxon>Agaricomycotina</taxon>
        <taxon>Agaricomycetes</taxon>
        <taxon>Agaricomycetidae</taxon>
        <taxon>Agaricales</taxon>
        <taxon>Marasmiineae</taxon>
        <taxon>Mycenaceae</taxon>
        <taxon>Mycena</taxon>
    </lineage>
</organism>
<comment type="caution">
    <text evidence="1">The sequence shown here is derived from an EMBL/GenBank/DDBJ whole genome shotgun (WGS) entry which is preliminary data.</text>
</comment>
<dbReference type="Proteomes" id="UP000620124">
    <property type="component" value="Unassembled WGS sequence"/>
</dbReference>
<evidence type="ECO:0000313" key="1">
    <source>
        <dbReference type="EMBL" id="KAF7344171.1"/>
    </source>
</evidence>
<dbReference type="AlphaFoldDB" id="A0A8H7CQ53"/>
<name>A0A8H7CQ53_9AGAR</name>
<keyword evidence="2" id="KW-1185">Reference proteome</keyword>
<dbReference type="EMBL" id="JACAZI010000015">
    <property type="protein sequence ID" value="KAF7344171.1"/>
    <property type="molecule type" value="Genomic_DNA"/>
</dbReference>
<reference evidence="1" key="1">
    <citation type="submission" date="2020-05" db="EMBL/GenBank/DDBJ databases">
        <title>Mycena genomes resolve the evolution of fungal bioluminescence.</title>
        <authorList>
            <person name="Tsai I.J."/>
        </authorList>
    </citation>
    <scope>NUCLEOTIDE SEQUENCE</scope>
    <source>
        <strain evidence="1">CCC161011</strain>
    </source>
</reference>
<protein>
    <submittedName>
        <fullName evidence="1">Uncharacterized protein</fullName>
    </submittedName>
</protein>